<dbReference type="InterPro" id="IPR001764">
    <property type="entry name" value="Glyco_hydro_3_N"/>
</dbReference>
<dbReference type="SUPFAM" id="SSF51445">
    <property type="entry name" value="(Trans)glycosidases"/>
    <property type="match status" value="1"/>
</dbReference>
<keyword evidence="5" id="KW-0326">Glycosidase</keyword>
<dbReference type="HOGENOM" id="CLU_008392_0_4_11"/>
<dbReference type="eggNOG" id="COG1472">
    <property type="taxonomic scope" value="Bacteria"/>
</dbReference>
<dbReference type="STRING" id="882083.SacmaDRAFT_0389"/>
<keyword evidence="7" id="KW-0732">Signal</keyword>
<dbReference type="GO" id="GO:0005975">
    <property type="term" value="P:carbohydrate metabolic process"/>
    <property type="evidence" value="ECO:0007669"/>
    <property type="project" value="InterPro"/>
</dbReference>
<keyword evidence="4 9" id="KW-0378">Hydrolase</keyword>
<dbReference type="GO" id="GO:0009254">
    <property type="term" value="P:peptidoglycan turnover"/>
    <property type="evidence" value="ECO:0007669"/>
    <property type="project" value="TreeGrafter"/>
</dbReference>
<feature type="chain" id="PRO_5003601328" description="beta-N-acetylhexosaminidase" evidence="7">
    <location>
        <begin position="28"/>
        <end position="393"/>
    </location>
</feature>
<dbReference type="PANTHER" id="PTHR30480">
    <property type="entry name" value="BETA-HEXOSAMINIDASE-RELATED"/>
    <property type="match status" value="1"/>
</dbReference>
<gene>
    <name evidence="9" type="ORF">SacmaDRAFT_0389</name>
</gene>
<comment type="catalytic activity">
    <reaction evidence="1">
        <text>Hydrolysis of terminal non-reducing N-acetyl-D-hexosamine residues in N-acetyl-beta-D-hexosaminides.</text>
        <dbReference type="EC" id="3.2.1.52"/>
    </reaction>
</comment>
<keyword evidence="10" id="KW-1185">Reference proteome</keyword>
<reference evidence="9 10" key="1">
    <citation type="journal article" date="2012" name="Stand. Genomic Sci.">
        <title>Genome sequence of the ocean sediment bacterium Saccharomonospora marina type strain (XMU15(T)).</title>
        <authorList>
            <person name="Klenk H.P."/>
            <person name="Lu M."/>
            <person name="Lucas S."/>
            <person name="Lapidus A."/>
            <person name="Copeland A."/>
            <person name="Pitluck S."/>
            <person name="Goodwin L.A."/>
            <person name="Han C."/>
            <person name="Tapia R."/>
            <person name="Brambilla E.M."/>
            <person name="Potter G."/>
            <person name="Land M."/>
            <person name="Ivanova N."/>
            <person name="Rohde M."/>
            <person name="Goker M."/>
            <person name="Detter J.C."/>
            <person name="Li W.J."/>
            <person name="Kyrpides N.C."/>
            <person name="Woyke T."/>
        </authorList>
    </citation>
    <scope>NUCLEOTIDE SEQUENCE [LARGE SCALE GENOMIC DNA]</scope>
    <source>
        <strain evidence="9 10">XMU15</strain>
    </source>
</reference>
<feature type="signal peptide" evidence="7">
    <location>
        <begin position="1"/>
        <end position="27"/>
    </location>
</feature>
<evidence type="ECO:0000259" key="8">
    <source>
        <dbReference type="Pfam" id="PF00933"/>
    </source>
</evidence>
<evidence type="ECO:0000313" key="9">
    <source>
        <dbReference type="EMBL" id="EHR48695.1"/>
    </source>
</evidence>
<dbReference type="AlphaFoldDB" id="H5X299"/>
<comment type="similarity">
    <text evidence="2">Belongs to the glycosyl hydrolase 3 family.</text>
</comment>
<evidence type="ECO:0000256" key="7">
    <source>
        <dbReference type="SAM" id="SignalP"/>
    </source>
</evidence>
<evidence type="ECO:0000256" key="5">
    <source>
        <dbReference type="ARBA" id="ARBA00023295"/>
    </source>
</evidence>
<protein>
    <recommendedName>
        <fullName evidence="3">beta-N-acetylhexosaminidase</fullName>
        <ecNumber evidence="3">3.2.1.52</ecNumber>
    </recommendedName>
</protein>
<dbReference type="Pfam" id="PF00933">
    <property type="entry name" value="Glyco_hydro_3"/>
    <property type="match status" value="1"/>
</dbReference>
<evidence type="ECO:0000313" key="10">
    <source>
        <dbReference type="Proteomes" id="UP000004926"/>
    </source>
</evidence>
<accession>H5X299</accession>
<name>H5X299_9PSEU</name>
<organism evidence="9 10">
    <name type="scientific">Saccharomonospora marina XMU15</name>
    <dbReference type="NCBI Taxonomy" id="882083"/>
    <lineage>
        <taxon>Bacteria</taxon>
        <taxon>Bacillati</taxon>
        <taxon>Actinomycetota</taxon>
        <taxon>Actinomycetes</taxon>
        <taxon>Pseudonocardiales</taxon>
        <taxon>Pseudonocardiaceae</taxon>
        <taxon>Saccharomonospora</taxon>
    </lineage>
</organism>
<dbReference type="InterPro" id="IPR050226">
    <property type="entry name" value="NagZ_Beta-hexosaminidase"/>
</dbReference>
<evidence type="ECO:0000256" key="1">
    <source>
        <dbReference type="ARBA" id="ARBA00001231"/>
    </source>
</evidence>
<dbReference type="PANTHER" id="PTHR30480:SF13">
    <property type="entry name" value="BETA-HEXOSAMINIDASE"/>
    <property type="match status" value="1"/>
</dbReference>
<evidence type="ECO:0000256" key="3">
    <source>
        <dbReference type="ARBA" id="ARBA00012663"/>
    </source>
</evidence>
<dbReference type="Gene3D" id="3.20.20.300">
    <property type="entry name" value="Glycoside hydrolase, family 3, N-terminal domain"/>
    <property type="match status" value="1"/>
</dbReference>
<dbReference type="InterPro" id="IPR036962">
    <property type="entry name" value="Glyco_hydro_3_N_sf"/>
</dbReference>
<dbReference type="PROSITE" id="PS51257">
    <property type="entry name" value="PROKAR_LIPOPROTEIN"/>
    <property type="match status" value="1"/>
</dbReference>
<evidence type="ECO:0000256" key="2">
    <source>
        <dbReference type="ARBA" id="ARBA00005336"/>
    </source>
</evidence>
<proteinExistence type="inferred from homology"/>
<evidence type="ECO:0000256" key="6">
    <source>
        <dbReference type="SAM" id="MobiDB-lite"/>
    </source>
</evidence>
<feature type="region of interest" description="Disordered" evidence="6">
    <location>
        <begin position="22"/>
        <end position="68"/>
    </location>
</feature>
<evidence type="ECO:0000256" key="4">
    <source>
        <dbReference type="ARBA" id="ARBA00022801"/>
    </source>
</evidence>
<dbReference type="Proteomes" id="UP000004926">
    <property type="component" value="Chromosome"/>
</dbReference>
<dbReference type="InterPro" id="IPR017853">
    <property type="entry name" value="GH"/>
</dbReference>
<dbReference type="EMBL" id="CM001439">
    <property type="protein sequence ID" value="EHR48695.1"/>
    <property type="molecule type" value="Genomic_DNA"/>
</dbReference>
<dbReference type="EC" id="3.2.1.52" evidence="3"/>
<dbReference type="GO" id="GO:0004563">
    <property type="term" value="F:beta-N-acetylhexosaminidase activity"/>
    <property type="evidence" value="ECO:0007669"/>
    <property type="project" value="UniProtKB-EC"/>
</dbReference>
<sequence length="393" mass="40765">MSTMKRLLPTIVVAALLSACGGSGEQAGDEPAREVPTPPVSASSVPSTPPSTTPPTTTRPEGPNCEPVVADMSTRQRLAQLLVVGVDPADPAAAVALVDQEQIGGIFIGGNATQLLTGDALARVQQAARLPVSVAVDDEGGRVQRIDELSGSIPSAREMARTMTPEQVRALALERGRALQTHGVTVNYAPDVDLTDGPSDGVIGDRSFSADPAVARKYAVAFAQGMSEAGVQPVVKHFPGHGRADGDSHASLVRTPPLADLRGNDLLPYERIGEYGEGTGVMVGHLDVPGLTGGEPASLSPATYELLRGEFGFQGPALTDDLGAMKAISDRYPLPEAVLRALQAGADQPLWSSGGQVDVVLDRLEQATSSGELPQTRVREALDRVLLAKGACG</sequence>
<feature type="domain" description="Glycoside hydrolase family 3 N-terminal" evidence="8">
    <location>
        <begin position="74"/>
        <end position="386"/>
    </location>
</feature>